<name>A0A318S158_9DEIO</name>
<comment type="caution">
    <text evidence="1">The sequence shown here is derived from an EMBL/GenBank/DDBJ whole genome shotgun (WGS) entry which is preliminary data.</text>
</comment>
<reference evidence="1 2" key="1">
    <citation type="submission" date="2018-06" db="EMBL/GenBank/DDBJ databases">
        <title>Genomic Encyclopedia of Type Strains, Phase IV (KMG-IV): sequencing the most valuable type-strain genomes for metagenomic binning, comparative biology and taxonomic classification.</title>
        <authorList>
            <person name="Goeker M."/>
        </authorList>
    </citation>
    <scope>NUCLEOTIDE SEQUENCE [LARGE SCALE GENOMIC DNA]</scope>
    <source>
        <strain evidence="1 2">DSM 18048</strain>
    </source>
</reference>
<keyword evidence="2" id="KW-1185">Reference proteome</keyword>
<accession>A0A318S158</accession>
<sequence>MRHCIFNFWRMQKRQMALVHCFAVLLGLALLFVGRATSQANSEYPKGYTPAAKIDNVALAFHGPTTPSFRTATIKAFSESRFYFESNKQKTMVAVDQADSLFLIFTNYKKGQLSGRMPSTAKSEIRTGRLYIRWYLDFTYGATVLMARKMEIQPAIVASGVKPTKFGMMILLRRLDSHESLGLEVNPKDLSPIGPLIYTKQGHDPVEIGEACPDPTYKICLYETSLGSINPIEVIYNFSFN</sequence>
<proteinExistence type="predicted"/>
<gene>
    <name evidence="1" type="ORF">DES52_1374</name>
</gene>
<protein>
    <submittedName>
        <fullName evidence="1">Uncharacterized protein</fullName>
    </submittedName>
</protein>
<organism evidence="1 2">
    <name type="scientific">Deinococcus yavapaiensis KR-236</name>
    <dbReference type="NCBI Taxonomy" id="694435"/>
    <lineage>
        <taxon>Bacteria</taxon>
        <taxon>Thermotogati</taxon>
        <taxon>Deinococcota</taxon>
        <taxon>Deinococci</taxon>
        <taxon>Deinococcales</taxon>
        <taxon>Deinococcaceae</taxon>
        <taxon>Deinococcus</taxon>
    </lineage>
</organism>
<dbReference type="Proteomes" id="UP000248326">
    <property type="component" value="Unassembled WGS sequence"/>
</dbReference>
<dbReference type="EMBL" id="QJSX01000037">
    <property type="protein sequence ID" value="PYE47921.1"/>
    <property type="molecule type" value="Genomic_DNA"/>
</dbReference>
<dbReference type="AlphaFoldDB" id="A0A318S158"/>
<evidence type="ECO:0000313" key="2">
    <source>
        <dbReference type="Proteomes" id="UP000248326"/>
    </source>
</evidence>
<evidence type="ECO:0000313" key="1">
    <source>
        <dbReference type="EMBL" id="PYE47921.1"/>
    </source>
</evidence>